<feature type="compositionally biased region" description="Polar residues" evidence="4">
    <location>
        <begin position="426"/>
        <end position="435"/>
    </location>
</feature>
<dbReference type="InterPro" id="IPR011006">
    <property type="entry name" value="CheY-like_superfamily"/>
</dbReference>
<feature type="domain" description="Response regulatory" evidence="5">
    <location>
        <begin position="475"/>
        <end position="627"/>
    </location>
</feature>
<reference evidence="6 7" key="1">
    <citation type="submission" date="2023-08" db="EMBL/GenBank/DDBJ databases">
        <title>Black Yeasts Isolated from many extreme environments.</title>
        <authorList>
            <person name="Coleine C."/>
            <person name="Stajich J.E."/>
            <person name="Selbmann L."/>
        </authorList>
    </citation>
    <scope>NUCLEOTIDE SEQUENCE [LARGE SCALE GENOMIC DNA]</scope>
    <source>
        <strain evidence="6 7">CCFEE 5885</strain>
    </source>
</reference>
<sequence length="732" mass="79841">MLLHRIIRSLKSITHPPNVDPPSTSPNTSAEAPETVEAWGSSPPIIIARAQAQAQAPAPTADNPADHNDHAQLEGTSAHFGASPAPHEAALSPSTSRKTSSAHPDPDPHSPSPSPSQASLRESTSPNLSLSHHTPAYEPDEAERPEALTERHINIRTVPGPAPTPILTLVEATLFDDEIEIMQRKIWVKRPGQSATLVAVSDDDLVDTVRDMILRKYANSLGRSIDSPDITLKIASREPGNNHVPADRVLGPDEAIGQTLDSYYPGGQTIDEALMIDVPQRRTPKPSPRIGNHHPAIAYPYYLEDHRPGDGAREYFPPMAVHSPHLAPHPTLGHLPQQNGAHLPHSIGILQTGQVPALPSPGGHSTRKHRDGRPKYVRQHTSSPTIMHSSQPHSNDLKPQLPNGVNPPAPLPTPPAQMDHRPSVTPPNRASSPHTGRSVRKNKTSQRSAKSINGEPPPPKLAPAGLLDGQVPPINVLIVEDNVINLRLLEQFMRRLKVRWKSAMNGREAVNTWRTGGFHLVLMDIQLPVMSGLEATKEIRRLESANGIGLGLVGDQNENRKRTGSHDIDPEDKLHDMNLFKSPVIIVALTASSLQSDRHEALAVGCNDFLTKPVGYPWMSRKVTEWGCMQALIDFDGWRQWKASVEKKDEGLSDEQKKAKEKEEKAKRQAALTAMFSAPPPTTRDRREGENNETGGRSPVNGGPTLPVRGPRRAGGNGTQSVLETHEEEVEE</sequence>
<dbReference type="PANTHER" id="PTHR45339:SF1">
    <property type="entry name" value="HYBRID SIGNAL TRANSDUCTION HISTIDINE KINASE J"/>
    <property type="match status" value="1"/>
</dbReference>
<dbReference type="SMART" id="SM00448">
    <property type="entry name" value="REC"/>
    <property type="match status" value="1"/>
</dbReference>
<evidence type="ECO:0000256" key="2">
    <source>
        <dbReference type="ARBA" id="ARBA00023012"/>
    </source>
</evidence>
<protein>
    <submittedName>
        <fullName evidence="6">Two-component response regulator SSK1p</fullName>
    </submittedName>
</protein>
<dbReference type="CDD" id="cd17546">
    <property type="entry name" value="REC_hyHK_CKI1_RcsC-like"/>
    <property type="match status" value="1"/>
</dbReference>
<dbReference type="InterPro" id="IPR001789">
    <property type="entry name" value="Sig_transdc_resp-reg_receiver"/>
</dbReference>
<evidence type="ECO:0000256" key="4">
    <source>
        <dbReference type="SAM" id="MobiDB-lite"/>
    </source>
</evidence>
<feature type="compositionally biased region" description="Polar residues" evidence="4">
    <location>
        <begin position="120"/>
        <end position="132"/>
    </location>
</feature>
<evidence type="ECO:0000259" key="5">
    <source>
        <dbReference type="PROSITE" id="PS50110"/>
    </source>
</evidence>
<evidence type="ECO:0000313" key="6">
    <source>
        <dbReference type="EMBL" id="KAK5093724.1"/>
    </source>
</evidence>
<feature type="compositionally biased region" description="Basic residues" evidence="4">
    <location>
        <begin position="365"/>
        <end position="378"/>
    </location>
</feature>
<gene>
    <name evidence="6" type="primary">MgSsk1</name>
    <name evidence="6" type="ORF">LTR24_004106</name>
</gene>
<feature type="region of interest" description="Disordered" evidence="4">
    <location>
        <begin position="353"/>
        <end position="466"/>
    </location>
</feature>
<keyword evidence="2" id="KW-0902">Two-component regulatory system</keyword>
<keyword evidence="1 3" id="KW-0597">Phosphoprotein</keyword>
<comment type="caution">
    <text evidence="6">The sequence shown here is derived from an EMBL/GenBank/DDBJ whole genome shotgun (WGS) entry which is preliminary data.</text>
</comment>
<feature type="compositionally biased region" description="Polar residues" evidence="4">
    <location>
        <begin position="379"/>
        <end position="394"/>
    </location>
</feature>
<feature type="region of interest" description="Disordered" evidence="4">
    <location>
        <begin position="8"/>
        <end position="144"/>
    </location>
</feature>
<name>A0ABR0KDH2_9EURO</name>
<keyword evidence="7" id="KW-1185">Reference proteome</keyword>
<dbReference type="EMBL" id="JAVRRG010000040">
    <property type="protein sequence ID" value="KAK5093724.1"/>
    <property type="molecule type" value="Genomic_DNA"/>
</dbReference>
<dbReference type="Proteomes" id="UP001345013">
    <property type="component" value="Unassembled WGS sequence"/>
</dbReference>
<feature type="modified residue" description="4-aspartylphosphate" evidence="3">
    <location>
        <position position="524"/>
    </location>
</feature>
<accession>A0ABR0KDH2</accession>
<feature type="compositionally biased region" description="Pro residues" evidence="4">
    <location>
        <begin position="405"/>
        <end position="415"/>
    </location>
</feature>
<evidence type="ECO:0000256" key="1">
    <source>
        <dbReference type="ARBA" id="ARBA00022553"/>
    </source>
</evidence>
<feature type="compositionally biased region" description="Low complexity" evidence="4">
    <location>
        <begin position="43"/>
        <end position="63"/>
    </location>
</feature>
<feature type="region of interest" description="Disordered" evidence="4">
    <location>
        <begin position="646"/>
        <end position="732"/>
    </location>
</feature>
<dbReference type="PANTHER" id="PTHR45339">
    <property type="entry name" value="HYBRID SIGNAL TRANSDUCTION HISTIDINE KINASE J"/>
    <property type="match status" value="1"/>
</dbReference>
<proteinExistence type="predicted"/>
<evidence type="ECO:0000313" key="7">
    <source>
        <dbReference type="Proteomes" id="UP001345013"/>
    </source>
</evidence>
<dbReference type="SUPFAM" id="SSF52172">
    <property type="entry name" value="CheY-like"/>
    <property type="match status" value="1"/>
</dbReference>
<dbReference type="Gene3D" id="3.40.50.2300">
    <property type="match status" value="1"/>
</dbReference>
<dbReference type="Pfam" id="PF00072">
    <property type="entry name" value="Response_reg"/>
    <property type="match status" value="1"/>
</dbReference>
<feature type="compositionally biased region" description="Basic and acidic residues" evidence="4">
    <location>
        <begin position="646"/>
        <end position="667"/>
    </location>
</feature>
<dbReference type="PROSITE" id="PS50110">
    <property type="entry name" value="RESPONSE_REGULATORY"/>
    <property type="match status" value="1"/>
</dbReference>
<organism evidence="6 7">
    <name type="scientific">Lithohypha guttulata</name>
    <dbReference type="NCBI Taxonomy" id="1690604"/>
    <lineage>
        <taxon>Eukaryota</taxon>
        <taxon>Fungi</taxon>
        <taxon>Dikarya</taxon>
        <taxon>Ascomycota</taxon>
        <taxon>Pezizomycotina</taxon>
        <taxon>Eurotiomycetes</taxon>
        <taxon>Chaetothyriomycetidae</taxon>
        <taxon>Chaetothyriales</taxon>
        <taxon>Trichomeriaceae</taxon>
        <taxon>Lithohypha</taxon>
    </lineage>
</organism>
<evidence type="ECO:0000256" key="3">
    <source>
        <dbReference type="PROSITE-ProRule" id="PRU00169"/>
    </source>
</evidence>